<evidence type="ECO:0008006" key="3">
    <source>
        <dbReference type="Google" id="ProtNLM"/>
    </source>
</evidence>
<dbReference type="Gene3D" id="3.30.70.100">
    <property type="match status" value="1"/>
</dbReference>
<dbReference type="AlphaFoldDB" id="A0AAV5LUK9"/>
<reference evidence="1 2" key="1">
    <citation type="journal article" date="2021" name="Commun. Biol.">
        <title>The genome of Shorea leprosula (Dipterocarpaceae) highlights the ecological relevance of drought in aseasonal tropical rainforests.</title>
        <authorList>
            <person name="Ng K.K.S."/>
            <person name="Kobayashi M.J."/>
            <person name="Fawcett J.A."/>
            <person name="Hatakeyama M."/>
            <person name="Paape T."/>
            <person name="Ng C.H."/>
            <person name="Ang C.C."/>
            <person name="Tnah L.H."/>
            <person name="Lee C.T."/>
            <person name="Nishiyama T."/>
            <person name="Sese J."/>
            <person name="O'Brien M.J."/>
            <person name="Copetti D."/>
            <person name="Mohd Noor M.I."/>
            <person name="Ong R.C."/>
            <person name="Putra M."/>
            <person name="Sireger I.Z."/>
            <person name="Indrioko S."/>
            <person name="Kosugi Y."/>
            <person name="Izuno A."/>
            <person name="Isagi Y."/>
            <person name="Lee S.L."/>
            <person name="Shimizu K.K."/>
        </authorList>
    </citation>
    <scope>NUCLEOTIDE SEQUENCE [LARGE SCALE GENOMIC DNA]</scope>
    <source>
        <strain evidence="1">214</strain>
    </source>
</reference>
<evidence type="ECO:0000313" key="1">
    <source>
        <dbReference type="EMBL" id="GKV41196.1"/>
    </source>
</evidence>
<proteinExistence type="predicted"/>
<name>A0AAV5LUK9_9ROSI</name>
<evidence type="ECO:0000313" key="2">
    <source>
        <dbReference type="Proteomes" id="UP001054252"/>
    </source>
</evidence>
<gene>
    <name evidence="1" type="ORF">SLEP1_g48762</name>
</gene>
<accession>A0AAV5LUK9</accession>
<dbReference type="Proteomes" id="UP001054252">
    <property type="component" value="Unassembled WGS sequence"/>
</dbReference>
<organism evidence="1 2">
    <name type="scientific">Rubroshorea leprosula</name>
    <dbReference type="NCBI Taxonomy" id="152421"/>
    <lineage>
        <taxon>Eukaryota</taxon>
        <taxon>Viridiplantae</taxon>
        <taxon>Streptophyta</taxon>
        <taxon>Embryophyta</taxon>
        <taxon>Tracheophyta</taxon>
        <taxon>Spermatophyta</taxon>
        <taxon>Magnoliopsida</taxon>
        <taxon>eudicotyledons</taxon>
        <taxon>Gunneridae</taxon>
        <taxon>Pentapetalae</taxon>
        <taxon>rosids</taxon>
        <taxon>malvids</taxon>
        <taxon>Malvales</taxon>
        <taxon>Dipterocarpaceae</taxon>
        <taxon>Rubroshorea</taxon>
    </lineage>
</organism>
<comment type="caution">
    <text evidence="1">The sequence shown here is derived from an EMBL/GenBank/DDBJ whole genome shotgun (WGS) entry which is preliminary data.</text>
</comment>
<dbReference type="EMBL" id="BPVZ01000148">
    <property type="protein sequence ID" value="GKV41196.1"/>
    <property type="molecule type" value="Genomic_DNA"/>
</dbReference>
<sequence length="39" mass="4418">MEIKVSMNRQKSRSKALKIAVGLPGVESVAFERRRQDSD</sequence>
<protein>
    <recommendedName>
        <fullName evidence="3">50S ribosomal protein L25</fullName>
    </recommendedName>
</protein>
<keyword evidence="2" id="KW-1185">Reference proteome</keyword>